<dbReference type="STRING" id="1817825.A2720_03945"/>
<organism evidence="4 5">
    <name type="scientific">Candidatus Doudnabacteria bacterium RIFCSPHIGHO2_01_FULL_46_24</name>
    <dbReference type="NCBI Taxonomy" id="1817825"/>
    <lineage>
        <taxon>Bacteria</taxon>
        <taxon>Candidatus Doudnaibacteriota</taxon>
    </lineage>
</organism>
<feature type="region of interest" description="Disordered" evidence="2">
    <location>
        <begin position="2335"/>
        <end position="2391"/>
    </location>
</feature>
<feature type="compositionally biased region" description="Polar residues" evidence="2">
    <location>
        <begin position="935"/>
        <end position="951"/>
    </location>
</feature>
<dbReference type="InterPro" id="IPR014755">
    <property type="entry name" value="Cu-Rt/internalin_Ig-like"/>
</dbReference>
<reference evidence="4 5" key="1">
    <citation type="journal article" date="2016" name="Nat. Commun.">
        <title>Thousands of microbial genomes shed light on interconnected biogeochemical processes in an aquifer system.</title>
        <authorList>
            <person name="Anantharaman K."/>
            <person name="Brown C.T."/>
            <person name="Hug L.A."/>
            <person name="Sharon I."/>
            <person name="Castelle C.J."/>
            <person name="Probst A.J."/>
            <person name="Thomas B.C."/>
            <person name="Singh A."/>
            <person name="Wilkins M.J."/>
            <person name="Karaoz U."/>
            <person name="Brodie E.L."/>
            <person name="Williams K.H."/>
            <person name="Hubbard S.S."/>
            <person name="Banfield J.F."/>
        </authorList>
    </citation>
    <scope>NUCLEOTIDE SEQUENCE [LARGE SCALE GENOMIC DNA]</scope>
</reference>
<dbReference type="Gene3D" id="2.60.40.10">
    <property type="entry name" value="Immunoglobulins"/>
    <property type="match status" value="1"/>
</dbReference>
<feature type="region of interest" description="Disordered" evidence="2">
    <location>
        <begin position="928"/>
        <end position="953"/>
    </location>
</feature>
<feature type="region of interest" description="Disordered" evidence="2">
    <location>
        <begin position="1272"/>
        <end position="1299"/>
    </location>
</feature>
<dbReference type="Pfam" id="PF13205">
    <property type="entry name" value="Big_5"/>
    <property type="match status" value="2"/>
</dbReference>
<dbReference type="SUPFAM" id="SSF49464">
    <property type="entry name" value="Carboxypeptidase regulatory domain-like"/>
    <property type="match status" value="2"/>
</dbReference>
<evidence type="ECO:0000256" key="2">
    <source>
        <dbReference type="SAM" id="MobiDB-lite"/>
    </source>
</evidence>
<evidence type="ECO:0000256" key="1">
    <source>
        <dbReference type="ARBA" id="ARBA00022729"/>
    </source>
</evidence>
<proteinExistence type="predicted"/>
<comment type="caution">
    <text evidence="4">The sequence shown here is derived from an EMBL/GenBank/DDBJ whole genome shotgun (WGS) entry which is preliminary data.</text>
</comment>
<dbReference type="Gene3D" id="2.60.40.1120">
    <property type="entry name" value="Carboxypeptidase-like, regulatory domain"/>
    <property type="match status" value="5"/>
</dbReference>
<evidence type="ECO:0000313" key="4">
    <source>
        <dbReference type="EMBL" id="OGE81028.1"/>
    </source>
</evidence>
<dbReference type="Gene3D" id="2.60.40.1220">
    <property type="match status" value="2"/>
</dbReference>
<feature type="domain" description="SbsA Ig-like" evidence="3">
    <location>
        <begin position="933"/>
        <end position="1037"/>
    </location>
</feature>
<dbReference type="InterPro" id="IPR032812">
    <property type="entry name" value="SbsA_Ig"/>
</dbReference>
<dbReference type="InterPro" id="IPR008969">
    <property type="entry name" value="CarboxyPept-like_regulatory"/>
</dbReference>
<feature type="domain" description="SbsA Ig-like" evidence="3">
    <location>
        <begin position="1053"/>
        <end position="1162"/>
    </location>
</feature>
<accession>A0A1F5NTR3</accession>
<protein>
    <recommendedName>
        <fullName evidence="3">SbsA Ig-like domain-containing protein</fullName>
    </recommendedName>
</protein>
<evidence type="ECO:0000313" key="5">
    <source>
        <dbReference type="Proteomes" id="UP000178892"/>
    </source>
</evidence>
<feature type="compositionally biased region" description="Polar residues" evidence="2">
    <location>
        <begin position="2366"/>
        <end position="2385"/>
    </location>
</feature>
<evidence type="ECO:0000259" key="3">
    <source>
        <dbReference type="Pfam" id="PF13205"/>
    </source>
</evidence>
<feature type="compositionally biased region" description="Low complexity" evidence="2">
    <location>
        <begin position="2336"/>
        <end position="2349"/>
    </location>
</feature>
<dbReference type="SUPFAM" id="SSF117074">
    <property type="entry name" value="Hypothetical protein PA1324"/>
    <property type="match status" value="1"/>
</dbReference>
<sequence>MKTNMRKFIAYVLTASTLVWAGSFGLFIEQALAANIGTSALVNTFILTGATIKASSSPTAVLGLNLANGTARTLSSVQVTAAGPTGFDPATELAATATGATSGVALYTDGAVAGGDGAFVDGANGDAVVTLSGAPTYSAATRASALTPTQTATIVVAGTSAIAPSGTYTTPAVGDIVFYQSTTTAGVWAIVTNATLTSGTFAVNGAALGAGTYRISKMGGGAGNTLNVTTGASGANAWTVNSGTLWASGVTPVLGDIVQFQTGSSASTWGVVTNATSVNQNTFAINGVNLTAATAYQITKVSSFSPTTSAVDASVAGKLTQGLTFAVGDLVIGTTGSGYAWGVVTTAETVAATGTVSVLRINGASATSLFSTSTQVSKITPSGTGLATAATPTITAGDVVFANPVLNAAPVAGYDFHAATTGGAGAAGTALRLDGGTAAAFWPYTTTLTPASAPAIPADNTTAGNVGSDFYIVGRTAAVPTNGKQFNVSIRANANVTISDSDAVSLASLPTNTNTITVDTVAPTINVSTTFPADNSTGVPISAFVHVGFNENIDQSTINPTNVTFCSVAACGNAGAVAVASGLRPFPDGFDVVVSAPPTFTASSRFAKVGSTSTAFYHMMGTNAISPQPPTGYASPVAGDIVITQRETFPPEVGLVTDATLTSGTFAVNGFPAFGGMQITEFGSAPAATGAVSDATSVSLGNIIVVNTTANPTDVRYNWHMVTTAAAVNSSSLRLDSSAAAPTYVSGSKFSTITPTATAAVNGSGALTLDLVQGDMVFAKVATNADNLNAYAWHLVTTAENISGAAPSALRLDGGSAAPTFAVSTQVSKLTPGAEGAVTAATAVSNGDMLFAKTTANASNNNSYAFHMVSGADAVNGAALRLDNFPGSLAPSTTYFTTVTSGVKDSAGNALVAGGTCTINCRFTTGSTGGTNTTPPFVQSSQPNSGSQNHPTGAPIKLTFSQGMASSGGGDITADANVGLFTAVNGQPGTAVTTTKAYDSPSKTLTLTPSSTLTVSVDYVAKVNTTATSSTGTAFNGGGQPHLLFFRTSSGADTTPPTVLGVSPACGTTEVSPGAVITAGFSEDMDPATIISGRLKLALTSDLNATVTSTVTYNPQSRSANLVPSTALTANTGYTFTIVSGASGVKDLSANQLAANSTCTFTVKFAPDTTKPFISFSNADNFSVAATFNETMKSGGGPNAADNIANYTLESPVGSTIGLGGKTVTYEAGTKTARITGLSLQNGNTYKITAATVMQDLSSNVVETTGTPAANTSFGTVQNSTTTGGQIGPGTGTIDPGMQGMNPTRVTPMSRGAGATSTYHIEFLASTSIPSTGQIVLTFPAGFTLSGAAAVAVANSFCNADLNGQGTGAPTIGSVAADNDSGTVTITTATAATGTNSFLCMDVSGIVNSTVPSSSGYTVSLQTKDTVANNRATLQTLTASPFFLGSTGSNTLTVHVFKDANSDNTKDSGEGVPSATVYLFSPATGGQEATTTTGASGGVATFSSLANGEYMVGIKPTAAINVAFNSMPQPITISGDVTKKFALSNAAAITIGGTITGPNTSPATVVDVFASSPNGFSKATVTLTSGTGTYSLPVSPNTTYNIGVGPTMPETSFTPGAPPPPPPDFTFMPPPNLQVAVLSASVTGQNFVLTTTDKTITGTVNDSTGTGISNAGVFCRPVATSTTGTASGFGTGGMTNTSGAFTIRVTAGTYTCGVFKPGMPPASDKQVNVPTSGTNSPASLAFVLDASTSLTISGTIKDDSGNAIPYAGVGGRKVNSTSDTTAIGGDSGNFAGGPTDSNGAYTLYVTAGTWVVEAFAPGFGRLGSKTVTVGSSSLTGQDFSAQTLSLGTITGTATKATVAQQGVMVRAEGSNGGNMGITDSSGNYTIKVPVGTYSITCFFPGVGESTPLTGVAVALNTTTENQDCTLAAPITITVNIDNGGGNGVENVGIDVRDNNGRGNFTNVSTTSGGVSSYVISVPPGTYTVRAGHPAYGKIGETTGVNTTRTISYTASSGQLFAVTGTVTASGSALSSAWASLNGTPTGTTNRIFLGGQTGSDGTFSISVPPGAYTLRVDKPGYRSPATSSITVVNAAVAAGTVTLTAAARTITGTVRLSGSGVSNAFVDANDGLGGYAVAQTNAAGVYSLAVDNGTWSVSAHGKGYEGGPITVTVASNSPTDQDISLTAITGFTVKAEKPETITPTSGGFLTNTDIGANFQLNIPANALGTGSNAATVTTTSNTGIPNPSSGTILKKNAVTISAVDSSGSPIKNLNDEVVIKIPYTEADLPSGTVESTLVVGVYNDATQSYDTLTTTVDTTNNVLTATVSHFSDFVPLVPASGTTTTTTTNNNTGGSSGGGGSQPTPGSGINTGDTVAVTPTSPASGSGSATRARPNGTLINDNGTIYLVKNGKRLGFRNEKEYLSHGYRFSQAVPATAADRALASESAVAKAMEGTLVLDASDGRTVFMIGLNGAKRGFTSFDVFKGLGYNMTGVPKIDLSDYPSGSPIGSASEPHPEGALVKEGKTVWWIRGNQKTGFESMQVFNTYGFKISDVARANTADTALAEGPIVKFRDGTLVKDGADYFLVSDGKKLKFASSADLSAKGYSAANAISASLAPYESGGNVE</sequence>
<dbReference type="InterPro" id="IPR013783">
    <property type="entry name" value="Ig-like_fold"/>
</dbReference>
<name>A0A1F5NTR3_9BACT</name>
<keyword evidence="1" id="KW-0732">Signal</keyword>
<dbReference type="Proteomes" id="UP000178892">
    <property type="component" value="Unassembled WGS sequence"/>
</dbReference>
<dbReference type="GO" id="GO:0030246">
    <property type="term" value="F:carbohydrate binding"/>
    <property type="evidence" value="ECO:0007669"/>
    <property type="project" value="InterPro"/>
</dbReference>
<dbReference type="EMBL" id="MFEL01000012">
    <property type="protein sequence ID" value="OGE81028.1"/>
    <property type="molecule type" value="Genomic_DNA"/>
</dbReference>
<gene>
    <name evidence="4" type="ORF">A2720_03945</name>
</gene>
<dbReference type="SUPFAM" id="SSF49452">
    <property type="entry name" value="Starch-binding domain-like"/>
    <property type="match status" value="2"/>
</dbReference>
<dbReference type="InterPro" id="IPR013784">
    <property type="entry name" value="Carb-bd-like_fold"/>
</dbReference>